<dbReference type="Proteomes" id="UP000824179">
    <property type="component" value="Unassembled WGS sequence"/>
</dbReference>
<reference evidence="1" key="1">
    <citation type="submission" date="2020-10" db="EMBL/GenBank/DDBJ databases">
        <authorList>
            <person name="Gilroy R."/>
        </authorList>
    </citation>
    <scope>NUCLEOTIDE SEQUENCE</scope>
    <source>
        <strain evidence="1">ChiW25-3613</strain>
    </source>
</reference>
<protein>
    <submittedName>
        <fullName evidence="1">Uncharacterized protein</fullName>
    </submittedName>
</protein>
<name>A0A9D1DAP0_9FIRM</name>
<gene>
    <name evidence="1" type="ORF">IAB90_03240</name>
</gene>
<sequence length="113" mass="12665">MGKNGEFDVLAASVVKRVQGDLGHANNCLILVLPYVVANIKYYEEFYDEVIIPVSSKVFPKAAITERNEWMLNNCDLLIACVQHSGGGAAYLFEKALKANKNFYLIEHKNNLE</sequence>
<dbReference type="Gene3D" id="3.40.50.450">
    <property type="match status" value="1"/>
</dbReference>
<comment type="caution">
    <text evidence="1">The sequence shown here is derived from an EMBL/GenBank/DDBJ whole genome shotgun (WGS) entry which is preliminary data.</text>
</comment>
<dbReference type="EMBL" id="DVHB01000059">
    <property type="protein sequence ID" value="HIR39377.1"/>
    <property type="molecule type" value="Genomic_DNA"/>
</dbReference>
<dbReference type="SUPFAM" id="SSF102405">
    <property type="entry name" value="MCP/YpsA-like"/>
    <property type="match status" value="1"/>
</dbReference>
<evidence type="ECO:0000313" key="2">
    <source>
        <dbReference type="Proteomes" id="UP000824179"/>
    </source>
</evidence>
<accession>A0A9D1DAP0</accession>
<dbReference type="AlphaFoldDB" id="A0A9D1DAP0"/>
<evidence type="ECO:0000313" key="1">
    <source>
        <dbReference type="EMBL" id="HIR39377.1"/>
    </source>
</evidence>
<organism evidence="1 2">
    <name type="scientific">Candidatus Coproplasma stercoripullorum</name>
    <dbReference type="NCBI Taxonomy" id="2840751"/>
    <lineage>
        <taxon>Bacteria</taxon>
        <taxon>Bacillati</taxon>
        <taxon>Bacillota</taxon>
        <taxon>Clostridia</taxon>
        <taxon>Eubacteriales</taxon>
        <taxon>Candidatus Coproplasma</taxon>
    </lineage>
</organism>
<reference evidence="1" key="2">
    <citation type="journal article" date="2021" name="PeerJ">
        <title>Extensive microbial diversity within the chicken gut microbiome revealed by metagenomics and culture.</title>
        <authorList>
            <person name="Gilroy R."/>
            <person name="Ravi A."/>
            <person name="Getino M."/>
            <person name="Pursley I."/>
            <person name="Horton D.L."/>
            <person name="Alikhan N.F."/>
            <person name="Baker D."/>
            <person name="Gharbi K."/>
            <person name="Hall N."/>
            <person name="Watson M."/>
            <person name="Adriaenssens E.M."/>
            <person name="Foster-Nyarko E."/>
            <person name="Jarju S."/>
            <person name="Secka A."/>
            <person name="Antonio M."/>
            <person name="Oren A."/>
            <person name="Chaudhuri R.R."/>
            <person name="La Ragione R."/>
            <person name="Hildebrand F."/>
            <person name="Pallen M.J."/>
        </authorList>
    </citation>
    <scope>NUCLEOTIDE SEQUENCE</scope>
    <source>
        <strain evidence="1">ChiW25-3613</strain>
    </source>
</reference>
<proteinExistence type="predicted"/>